<dbReference type="Proteomes" id="UP000324222">
    <property type="component" value="Unassembled WGS sequence"/>
</dbReference>
<proteinExistence type="predicted"/>
<reference evidence="2 3" key="1">
    <citation type="submission" date="2019-05" db="EMBL/GenBank/DDBJ databases">
        <title>Another draft genome of Portunus trituberculatus and its Hox gene families provides insights of decapod evolution.</title>
        <authorList>
            <person name="Jeong J.-H."/>
            <person name="Song I."/>
            <person name="Kim S."/>
            <person name="Choi T."/>
            <person name="Kim D."/>
            <person name="Ryu S."/>
            <person name="Kim W."/>
        </authorList>
    </citation>
    <scope>NUCLEOTIDE SEQUENCE [LARGE SCALE GENOMIC DNA]</scope>
    <source>
        <tissue evidence="2">Muscle</tissue>
    </source>
</reference>
<feature type="transmembrane region" description="Helical" evidence="1">
    <location>
        <begin position="52"/>
        <end position="78"/>
    </location>
</feature>
<keyword evidence="1" id="KW-1133">Transmembrane helix</keyword>
<evidence type="ECO:0000313" key="3">
    <source>
        <dbReference type="Proteomes" id="UP000324222"/>
    </source>
</evidence>
<keyword evidence="3" id="KW-1185">Reference proteome</keyword>
<accession>A0A5B7CFF0</accession>
<evidence type="ECO:0000313" key="2">
    <source>
        <dbReference type="EMBL" id="MPC07534.1"/>
    </source>
</evidence>
<feature type="transmembrane region" description="Helical" evidence="1">
    <location>
        <begin position="98"/>
        <end position="120"/>
    </location>
</feature>
<dbReference type="AlphaFoldDB" id="A0A5B7CFF0"/>
<comment type="caution">
    <text evidence="2">The sequence shown here is derived from an EMBL/GenBank/DDBJ whole genome shotgun (WGS) entry which is preliminary data.</text>
</comment>
<sequence length="153" mass="16504">MLMAGGNPELGEGRESGCPSVLCGGYTLEAFCEAAARPKLCHIGFDGTCRRVAVIVVVAASCCCCCSLSAVGISSRLMPRLPLTPWLPQVNCSLFDDLVPSVATFPPLLAPSIASGLLYLHRCFTKFKFHRLKAVTNSLLNGNKRFWFKFSSV</sequence>
<evidence type="ECO:0000256" key="1">
    <source>
        <dbReference type="SAM" id="Phobius"/>
    </source>
</evidence>
<protein>
    <submittedName>
        <fullName evidence="2">Uncharacterized protein</fullName>
    </submittedName>
</protein>
<name>A0A5B7CFF0_PORTR</name>
<organism evidence="2 3">
    <name type="scientific">Portunus trituberculatus</name>
    <name type="common">Swimming crab</name>
    <name type="synonym">Neptunus trituberculatus</name>
    <dbReference type="NCBI Taxonomy" id="210409"/>
    <lineage>
        <taxon>Eukaryota</taxon>
        <taxon>Metazoa</taxon>
        <taxon>Ecdysozoa</taxon>
        <taxon>Arthropoda</taxon>
        <taxon>Crustacea</taxon>
        <taxon>Multicrustacea</taxon>
        <taxon>Malacostraca</taxon>
        <taxon>Eumalacostraca</taxon>
        <taxon>Eucarida</taxon>
        <taxon>Decapoda</taxon>
        <taxon>Pleocyemata</taxon>
        <taxon>Brachyura</taxon>
        <taxon>Eubrachyura</taxon>
        <taxon>Portunoidea</taxon>
        <taxon>Portunidae</taxon>
        <taxon>Portuninae</taxon>
        <taxon>Portunus</taxon>
    </lineage>
</organism>
<keyword evidence="1" id="KW-0472">Membrane</keyword>
<keyword evidence="1" id="KW-0812">Transmembrane</keyword>
<dbReference type="EMBL" id="VSRR010000003">
    <property type="protein sequence ID" value="MPC07534.1"/>
    <property type="molecule type" value="Genomic_DNA"/>
</dbReference>
<gene>
    <name evidence="2" type="ORF">E2C01_000096</name>
</gene>